<keyword evidence="3" id="KW-1185">Reference proteome</keyword>
<dbReference type="GO" id="GO:0008757">
    <property type="term" value="F:S-adenosylmethionine-dependent methyltransferase activity"/>
    <property type="evidence" value="ECO:0007669"/>
    <property type="project" value="InterPro"/>
</dbReference>
<sequence>MLPLSLLNLAVSPGSRSLADRRCFCAAAAAAVIATPPQAVAASPTTAAIYDAEASAYDAAYANSLVSRAVGFDSLRRSVATRAHGDHAGDVLELGVGTGLNLPFYEPASVRTLTGIDASSGASPPSLARTARSAERAACSSWRGEEPAICRSGKPPPEPLCREPRVTLRIADAAALPFPDSSFDAVVDTFGLCVFEAPGAVLSEVRRVLRPGGEVVLLEHDDGPVSRALAFTRGTSAVAATCAYDQDVAALVTAAGLRLSESEPVAGGFLRRVVAGRALER</sequence>
<name>A0A0D3K8C2_EMIH1</name>
<dbReference type="Pfam" id="PF08241">
    <property type="entry name" value="Methyltransf_11"/>
    <property type="match status" value="1"/>
</dbReference>
<proteinExistence type="predicted"/>
<dbReference type="KEGG" id="ehx:EMIHUDRAFT_462683"/>
<dbReference type="HOGENOM" id="CLU_037990_7_3_1"/>
<evidence type="ECO:0000313" key="3">
    <source>
        <dbReference type="Proteomes" id="UP000013827"/>
    </source>
</evidence>
<dbReference type="CDD" id="cd02440">
    <property type="entry name" value="AdoMet_MTases"/>
    <property type="match status" value="1"/>
</dbReference>
<accession>A0A0D3K8C2</accession>
<dbReference type="SUPFAM" id="SSF53335">
    <property type="entry name" value="S-adenosyl-L-methionine-dependent methyltransferases"/>
    <property type="match status" value="1"/>
</dbReference>
<feature type="domain" description="Methyltransferase type 11" evidence="1">
    <location>
        <begin position="92"/>
        <end position="216"/>
    </location>
</feature>
<dbReference type="PaxDb" id="2903-EOD32007"/>
<dbReference type="InterPro" id="IPR029063">
    <property type="entry name" value="SAM-dependent_MTases_sf"/>
</dbReference>
<dbReference type="PANTHER" id="PTHR42912:SF80">
    <property type="entry name" value="METHYLTRANSFERASE DOMAIN-CONTAINING PROTEIN"/>
    <property type="match status" value="1"/>
</dbReference>
<dbReference type="Gene3D" id="3.40.50.150">
    <property type="entry name" value="Vaccinia Virus protein VP39"/>
    <property type="match status" value="1"/>
</dbReference>
<dbReference type="STRING" id="2903.R1DAY6"/>
<organism evidence="2 3">
    <name type="scientific">Emiliania huxleyi (strain CCMP1516)</name>
    <dbReference type="NCBI Taxonomy" id="280463"/>
    <lineage>
        <taxon>Eukaryota</taxon>
        <taxon>Haptista</taxon>
        <taxon>Haptophyta</taxon>
        <taxon>Prymnesiophyceae</taxon>
        <taxon>Isochrysidales</taxon>
        <taxon>Noelaerhabdaceae</taxon>
        <taxon>Emiliania</taxon>
    </lineage>
</organism>
<dbReference type="eggNOG" id="KOG4300">
    <property type="taxonomic scope" value="Eukaryota"/>
</dbReference>
<dbReference type="RefSeq" id="XP_005784436.1">
    <property type="nucleotide sequence ID" value="XM_005784379.1"/>
</dbReference>
<dbReference type="GeneID" id="17277280"/>
<protein>
    <recommendedName>
        <fullName evidence="1">Methyltransferase type 11 domain-containing protein</fullName>
    </recommendedName>
</protein>
<reference evidence="2" key="2">
    <citation type="submission" date="2024-10" db="UniProtKB">
        <authorList>
            <consortium name="EnsemblProtists"/>
        </authorList>
    </citation>
    <scope>IDENTIFICATION</scope>
</reference>
<dbReference type="InterPro" id="IPR013216">
    <property type="entry name" value="Methyltransf_11"/>
</dbReference>
<dbReference type="Proteomes" id="UP000013827">
    <property type="component" value="Unassembled WGS sequence"/>
</dbReference>
<dbReference type="EnsemblProtists" id="EOD32007">
    <property type="protein sequence ID" value="EOD32007"/>
    <property type="gene ID" value="EMIHUDRAFT_462683"/>
</dbReference>
<dbReference type="PANTHER" id="PTHR42912">
    <property type="entry name" value="METHYLTRANSFERASE"/>
    <property type="match status" value="1"/>
</dbReference>
<reference evidence="3" key="1">
    <citation type="journal article" date="2013" name="Nature">
        <title>Pan genome of the phytoplankton Emiliania underpins its global distribution.</title>
        <authorList>
            <person name="Read B.A."/>
            <person name="Kegel J."/>
            <person name="Klute M.J."/>
            <person name="Kuo A."/>
            <person name="Lefebvre S.C."/>
            <person name="Maumus F."/>
            <person name="Mayer C."/>
            <person name="Miller J."/>
            <person name="Monier A."/>
            <person name="Salamov A."/>
            <person name="Young J."/>
            <person name="Aguilar M."/>
            <person name="Claverie J.M."/>
            <person name="Frickenhaus S."/>
            <person name="Gonzalez K."/>
            <person name="Herman E.K."/>
            <person name="Lin Y.C."/>
            <person name="Napier J."/>
            <person name="Ogata H."/>
            <person name="Sarno A.F."/>
            <person name="Shmutz J."/>
            <person name="Schroeder D."/>
            <person name="de Vargas C."/>
            <person name="Verret F."/>
            <person name="von Dassow P."/>
            <person name="Valentin K."/>
            <person name="Van de Peer Y."/>
            <person name="Wheeler G."/>
            <person name="Dacks J.B."/>
            <person name="Delwiche C.F."/>
            <person name="Dyhrman S.T."/>
            <person name="Glockner G."/>
            <person name="John U."/>
            <person name="Richards T."/>
            <person name="Worden A.Z."/>
            <person name="Zhang X."/>
            <person name="Grigoriev I.V."/>
            <person name="Allen A.E."/>
            <person name="Bidle K."/>
            <person name="Borodovsky M."/>
            <person name="Bowler C."/>
            <person name="Brownlee C."/>
            <person name="Cock J.M."/>
            <person name="Elias M."/>
            <person name="Gladyshev V.N."/>
            <person name="Groth M."/>
            <person name="Guda C."/>
            <person name="Hadaegh A."/>
            <person name="Iglesias-Rodriguez M.D."/>
            <person name="Jenkins J."/>
            <person name="Jones B.M."/>
            <person name="Lawson T."/>
            <person name="Leese F."/>
            <person name="Lindquist E."/>
            <person name="Lobanov A."/>
            <person name="Lomsadze A."/>
            <person name="Malik S.B."/>
            <person name="Marsh M.E."/>
            <person name="Mackinder L."/>
            <person name="Mock T."/>
            <person name="Mueller-Roeber B."/>
            <person name="Pagarete A."/>
            <person name="Parker M."/>
            <person name="Probert I."/>
            <person name="Quesneville H."/>
            <person name="Raines C."/>
            <person name="Rensing S.A."/>
            <person name="Riano-Pachon D.M."/>
            <person name="Richier S."/>
            <person name="Rokitta S."/>
            <person name="Shiraiwa Y."/>
            <person name="Soanes D.M."/>
            <person name="van der Giezen M."/>
            <person name="Wahlund T.M."/>
            <person name="Williams B."/>
            <person name="Wilson W."/>
            <person name="Wolfe G."/>
            <person name="Wurch L.L."/>
        </authorList>
    </citation>
    <scope>NUCLEOTIDE SEQUENCE</scope>
</reference>
<dbReference type="AlphaFoldDB" id="A0A0D3K8C2"/>
<dbReference type="InterPro" id="IPR050508">
    <property type="entry name" value="Methyltransf_Superfamily"/>
</dbReference>
<evidence type="ECO:0000313" key="2">
    <source>
        <dbReference type="EnsemblProtists" id="EOD32007"/>
    </source>
</evidence>
<evidence type="ECO:0000259" key="1">
    <source>
        <dbReference type="Pfam" id="PF08241"/>
    </source>
</evidence>